<gene>
    <name evidence="1" type="ORF">AVL62_09590</name>
</gene>
<sequence>MGYAVRVDAEHLQAAAGELEAAGGALEEVADGLARALVTVAAAAGGGPLSRAATDAAGRWRSGLREVAGQGESLARAVRQARADYLELERSLAGGWARGPRAGMVP</sequence>
<dbReference type="EMBL" id="LQBL01000032">
    <property type="protein sequence ID" value="KUG51566.1"/>
    <property type="molecule type" value="Genomic_DNA"/>
</dbReference>
<organism evidence="1 2">
    <name type="scientific">Serinicoccus chungangensis</name>
    <dbReference type="NCBI Taxonomy" id="767452"/>
    <lineage>
        <taxon>Bacteria</taxon>
        <taxon>Bacillati</taxon>
        <taxon>Actinomycetota</taxon>
        <taxon>Actinomycetes</taxon>
        <taxon>Micrococcales</taxon>
        <taxon>Ornithinimicrobiaceae</taxon>
        <taxon>Serinicoccus</taxon>
    </lineage>
</organism>
<protein>
    <submittedName>
        <fullName evidence="1">Uncharacterized protein</fullName>
    </submittedName>
</protein>
<dbReference type="Gene3D" id="1.10.287.1060">
    <property type="entry name" value="ESAT-6-like"/>
    <property type="match status" value="1"/>
</dbReference>
<dbReference type="Proteomes" id="UP000054837">
    <property type="component" value="Unassembled WGS sequence"/>
</dbReference>
<reference evidence="1 2" key="1">
    <citation type="submission" date="2015-12" db="EMBL/GenBank/DDBJ databases">
        <title>Serinicoccus chungangenesis strain CD08_5 genome sequencing and assembly.</title>
        <authorList>
            <person name="Chander A.M."/>
            <person name="Kaur G."/>
            <person name="Nair G.R."/>
            <person name="Dhawan D.K."/>
            <person name="Kochhar R.K."/>
            <person name="Mayilraj S."/>
            <person name="Bhadada S.K."/>
        </authorList>
    </citation>
    <scope>NUCLEOTIDE SEQUENCE [LARGE SCALE GENOMIC DNA]</scope>
    <source>
        <strain evidence="1 2">CD08_5</strain>
    </source>
</reference>
<evidence type="ECO:0000313" key="2">
    <source>
        <dbReference type="Proteomes" id="UP000054837"/>
    </source>
</evidence>
<dbReference type="SUPFAM" id="SSF140453">
    <property type="entry name" value="EsxAB dimer-like"/>
    <property type="match status" value="1"/>
</dbReference>
<dbReference type="RefSeq" id="WP_058892463.1">
    <property type="nucleotide sequence ID" value="NZ_LQBL01000032.1"/>
</dbReference>
<name>A0A0W8I1H0_9MICO</name>
<comment type="caution">
    <text evidence="1">The sequence shown here is derived from an EMBL/GenBank/DDBJ whole genome shotgun (WGS) entry which is preliminary data.</text>
</comment>
<dbReference type="STRING" id="767452.AVL62_09590"/>
<keyword evidence="2" id="KW-1185">Reference proteome</keyword>
<dbReference type="InterPro" id="IPR036689">
    <property type="entry name" value="ESAT-6-like_sf"/>
</dbReference>
<accession>A0A0W8I1H0</accession>
<dbReference type="AlphaFoldDB" id="A0A0W8I1H0"/>
<evidence type="ECO:0000313" key="1">
    <source>
        <dbReference type="EMBL" id="KUG51566.1"/>
    </source>
</evidence>
<proteinExistence type="predicted"/>
<dbReference type="OrthoDB" id="4872025at2"/>